<dbReference type="Pfam" id="PF08318">
    <property type="entry name" value="COG4_m"/>
    <property type="match status" value="1"/>
</dbReference>
<evidence type="ECO:0000256" key="1">
    <source>
        <dbReference type="ARBA" id="ARBA00004395"/>
    </source>
</evidence>
<feature type="domain" description="COG4 transport protein middle alpha-helical bundle" evidence="10">
    <location>
        <begin position="201"/>
        <end position="533"/>
    </location>
</feature>
<keyword evidence="5" id="KW-0653">Protein transport</keyword>
<dbReference type="Gene3D" id="1.10.287.1060">
    <property type="entry name" value="ESAT-6-like"/>
    <property type="match status" value="1"/>
</dbReference>
<evidence type="ECO:0000259" key="10">
    <source>
        <dbReference type="SMART" id="SM00762"/>
    </source>
</evidence>
<feature type="region of interest" description="Disordered" evidence="9">
    <location>
        <begin position="398"/>
        <end position="425"/>
    </location>
</feature>
<dbReference type="GO" id="GO:0015031">
    <property type="term" value="P:protein transport"/>
    <property type="evidence" value="ECO:0007669"/>
    <property type="project" value="UniProtKB-KW"/>
</dbReference>
<name>A0A9P6HQ41_9AGAM</name>
<dbReference type="GO" id="GO:0000139">
    <property type="term" value="C:Golgi membrane"/>
    <property type="evidence" value="ECO:0007669"/>
    <property type="project" value="UniProtKB-SubCell"/>
</dbReference>
<dbReference type="OrthoDB" id="47059at2759"/>
<dbReference type="Gene3D" id="1.20.58.1970">
    <property type="match status" value="1"/>
</dbReference>
<evidence type="ECO:0000313" key="11">
    <source>
        <dbReference type="EMBL" id="KAF9792460.1"/>
    </source>
</evidence>
<accession>A0A9P6HQ41</accession>
<organism evidence="11 12">
    <name type="scientific">Thelephora terrestris</name>
    <dbReference type="NCBI Taxonomy" id="56493"/>
    <lineage>
        <taxon>Eukaryota</taxon>
        <taxon>Fungi</taxon>
        <taxon>Dikarya</taxon>
        <taxon>Basidiomycota</taxon>
        <taxon>Agaricomycotina</taxon>
        <taxon>Agaricomycetes</taxon>
        <taxon>Thelephorales</taxon>
        <taxon>Thelephoraceae</taxon>
        <taxon>Thelephora</taxon>
    </lineage>
</organism>
<evidence type="ECO:0000313" key="12">
    <source>
        <dbReference type="Proteomes" id="UP000736335"/>
    </source>
</evidence>
<dbReference type="InterPro" id="IPR048680">
    <property type="entry name" value="COG4_N"/>
</dbReference>
<comment type="subcellular location">
    <subcellularLocation>
        <location evidence="1">Golgi apparatus membrane</location>
        <topology evidence="1">Peripheral membrane protein</topology>
    </subcellularLocation>
</comment>
<evidence type="ECO:0000256" key="5">
    <source>
        <dbReference type="ARBA" id="ARBA00022927"/>
    </source>
</evidence>
<evidence type="ECO:0000256" key="9">
    <source>
        <dbReference type="SAM" id="MobiDB-lite"/>
    </source>
</evidence>
<evidence type="ECO:0000256" key="3">
    <source>
        <dbReference type="ARBA" id="ARBA00020975"/>
    </source>
</evidence>
<evidence type="ECO:0000256" key="8">
    <source>
        <dbReference type="ARBA" id="ARBA00031340"/>
    </source>
</evidence>
<gene>
    <name evidence="11" type="ORF">BJ322DRAFT_47864</name>
</gene>
<protein>
    <recommendedName>
        <fullName evidence="3">Conserved oligomeric Golgi complex subunit 4</fullName>
    </recommendedName>
    <alternativeName>
        <fullName evidence="8">Component of oligomeric Golgi complex 4</fullName>
    </alternativeName>
</protein>
<dbReference type="PANTHER" id="PTHR24016:SF0">
    <property type="entry name" value="CONSERVED OLIGOMERIC GOLGI COMPLEX SUBUNIT 4"/>
    <property type="match status" value="1"/>
</dbReference>
<comment type="similarity">
    <text evidence="2">Belongs to the COG4 family.</text>
</comment>
<dbReference type="SMART" id="SM00762">
    <property type="entry name" value="Cog4"/>
    <property type="match status" value="1"/>
</dbReference>
<dbReference type="InterPro" id="IPR048682">
    <property type="entry name" value="COG4"/>
</dbReference>
<dbReference type="PANTHER" id="PTHR24016">
    <property type="entry name" value="CONSERVED OLIGOMERIC GOLGI COMPLEX SUBUNIT 4"/>
    <property type="match status" value="1"/>
</dbReference>
<comment type="caution">
    <text evidence="11">The sequence shown here is derived from an EMBL/GenBank/DDBJ whole genome shotgun (WGS) entry which is preliminary data.</text>
</comment>
<dbReference type="Pfam" id="PF20662">
    <property type="entry name" value="COG4_C"/>
    <property type="match status" value="1"/>
</dbReference>
<dbReference type="AlphaFoldDB" id="A0A9P6HQ41"/>
<reference evidence="11" key="2">
    <citation type="submission" date="2020-11" db="EMBL/GenBank/DDBJ databases">
        <authorList>
            <consortium name="DOE Joint Genome Institute"/>
            <person name="Kuo A."/>
            <person name="Miyauchi S."/>
            <person name="Kiss E."/>
            <person name="Drula E."/>
            <person name="Kohler A."/>
            <person name="Sanchez-Garcia M."/>
            <person name="Andreopoulos B."/>
            <person name="Barry K.W."/>
            <person name="Bonito G."/>
            <person name="Buee M."/>
            <person name="Carver A."/>
            <person name="Chen C."/>
            <person name="Cichocki N."/>
            <person name="Clum A."/>
            <person name="Culley D."/>
            <person name="Crous P.W."/>
            <person name="Fauchery L."/>
            <person name="Girlanda M."/>
            <person name="Hayes R."/>
            <person name="Keri Z."/>
            <person name="Labutti K."/>
            <person name="Lipzen A."/>
            <person name="Lombard V."/>
            <person name="Magnuson J."/>
            <person name="Maillard F."/>
            <person name="Morin E."/>
            <person name="Murat C."/>
            <person name="Nolan M."/>
            <person name="Ohm R."/>
            <person name="Pangilinan J."/>
            <person name="Pereira M."/>
            <person name="Perotto S."/>
            <person name="Peter M."/>
            <person name="Riley R."/>
            <person name="Sitrit Y."/>
            <person name="Stielow B."/>
            <person name="Szollosi G."/>
            <person name="Zifcakova L."/>
            <person name="Stursova M."/>
            <person name="Spatafora J.W."/>
            <person name="Tedersoo L."/>
            <person name="Vaario L.-M."/>
            <person name="Yamada A."/>
            <person name="Yan M."/>
            <person name="Wang P."/>
            <person name="Xu J."/>
            <person name="Bruns T."/>
            <person name="Baldrian P."/>
            <person name="Vilgalys R."/>
            <person name="Henrissat B."/>
            <person name="Grigoriev I.V."/>
            <person name="Hibbett D."/>
            <person name="Nagy L.G."/>
            <person name="Martin F.M."/>
        </authorList>
    </citation>
    <scope>NUCLEOTIDE SEQUENCE</scope>
    <source>
        <strain evidence="11">UH-Tt-Lm1</strain>
    </source>
</reference>
<dbReference type="InterPro" id="IPR013167">
    <property type="entry name" value="COG4_M"/>
</dbReference>
<keyword evidence="12" id="KW-1185">Reference proteome</keyword>
<evidence type="ECO:0000256" key="7">
    <source>
        <dbReference type="ARBA" id="ARBA00023136"/>
    </source>
</evidence>
<dbReference type="EMBL" id="WIUZ02000001">
    <property type="protein sequence ID" value="KAF9792460.1"/>
    <property type="molecule type" value="Genomic_DNA"/>
</dbReference>
<sequence>MPFDVASEKSPEVLSSAASNNVSESTIVKPSVLPAEVSTRPPPDSLTTLPEILSSLSLLESEEAELSATLQELLANRDPVVSSLSRLHNLLPQLDELRADAYLLTRKVSVTAETADRIGGSVRALDEEMRRVRESSDRVAQVMDLKSSLAALRSAIESQDWESAARHCSRAMAVPQGVIDGEFARATVPTAENHIPPAEALQVARQELLTTFKRSFEQASSARDSAATSRFFKLFPAIGWEAEGLEAYATFVVDLVRVRAPTSAKTSSPLYYITALTALFESIALIVDQHQPIVDKYYGTGKMYSVVTRLVQECDRVVKSTLDSFEEERNMQRKLSDTAAPTLQALSTPHSSGLRPQTVIDEDIVDVKQIDKVLSELAAMSGRWNLFRKFLFDRLSDDESDSETGDDTAHPLNGTDPTEYEGERSAPKIPEGFQIIESSQSRQLFQTLLETYYIPLEIWYTRSIIDKAHRLSSADLSQPQMITTTPDDTFYFLKVVLTRMLSTGSTMAVEKTSEFLQSIMDKDYAGVIKKKLDDVYRTGGVSGTGGVRGEKVERELRQSFIILLNDLDVSSIHMERLIRDFLGSQTIPQNFLEFEAPTVHERLSSFTSLVPKFRSTLRAGIEQLFNQLMRPKLRTLIVDVYRDVTYALDDEGYTAAEYQDLVRKRFVKAWEGLIDGYKDTFTDSNYRLFFGLALDVILKPWEKAILSLKYTELGAIRFDRDLRSITTYLSSQTAFGDAREKFTRLQQISTLLNLDNEEEVDQFYDSSGIAWKLTSKEAQAVAGLRI</sequence>
<keyword evidence="7" id="KW-0472">Membrane</keyword>
<proteinExistence type="inferred from homology"/>
<keyword evidence="6" id="KW-0333">Golgi apparatus</keyword>
<feature type="compositionally biased region" description="Basic and acidic residues" evidence="9">
    <location>
        <begin position="1"/>
        <end position="11"/>
    </location>
</feature>
<evidence type="ECO:0000256" key="4">
    <source>
        <dbReference type="ARBA" id="ARBA00022448"/>
    </source>
</evidence>
<feature type="region of interest" description="Disordered" evidence="9">
    <location>
        <begin position="1"/>
        <end position="23"/>
    </location>
</feature>
<dbReference type="InterPro" id="IPR048684">
    <property type="entry name" value="COG4_C"/>
</dbReference>
<reference evidence="11" key="1">
    <citation type="journal article" date="2020" name="Nat. Commun.">
        <title>Large-scale genome sequencing of mycorrhizal fungi provides insights into the early evolution of symbiotic traits.</title>
        <authorList>
            <person name="Miyauchi S."/>
            <person name="Kiss E."/>
            <person name="Kuo A."/>
            <person name="Drula E."/>
            <person name="Kohler A."/>
            <person name="Sanchez-Garcia M."/>
            <person name="Morin E."/>
            <person name="Andreopoulos B."/>
            <person name="Barry K.W."/>
            <person name="Bonito G."/>
            <person name="Buee M."/>
            <person name="Carver A."/>
            <person name="Chen C."/>
            <person name="Cichocki N."/>
            <person name="Clum A."/>
            <person name="Culley D."/>
            <person name="Crous P.W."/>
            <person name="Fauchery L."/>
            <person name="Girlanda M."/>
            <person name="Hayes R.D."/>
            <person name="Keri Z."/>
            <person name="LaButti K."/>
            <person name="Lipzen A."/>
            <person name="Lombard V."/>
            <person name="Magnuson J."/>
            <person name="Maillard F."/>
            <person name="Murat C."/>
            <person name="Nolan M."/>
            <person name="Ohm R.A."/>
            <person name="Pangilinan J."/>
            <person name="Pereira M.F."/>
            <person name="Perotto S."/>
            <person name="Peter M."/>
            <person name="Pfister S."/>
            <person name="Riley R."/>
            <person name="Sitrit Y."/>
            <person name="Stielow J.B."/>
            <person name="Szollosi G."/>
            <person name="Zifcakova L."/>
            <person name="Stursova M."/>
            <person name="Spatafora J.W."/>
            <person name="Tedersoo L."/>
            <person name="Vaario L.M."/>
            <person name="Yamada A."/>
            <person name="Yan M."/>
            <person name="Wang P."/>
            <person name="Xu J."/>
            <person name="Bruns T."/>
            <person name="Baldrian P."/>
            <person name="Vilgalys R."/>
            <person name="Dunand C."/>
            <person name="Henrissat B."/>
            <person name="Grigoriev I.V."/>
            <person name="Hibbett D."/>
            <person name="Nagy L.G."/>
            <person name="Martin F.M."/>
        </authorList>
    </citation>
    <scope>NUCLEOTIDE SEQUENCE</scope>
    <source>
        <strain evidence="11">UH-Tt-Lm1</strain>
    </source>
</reference>
<dbReference type="Proteomes" id="UP000736335">
    <property type="component" value="Unassembled WGS sequence"/>
</dbReference>
<evidence type="ECO:0000256" key="6">
    <source>
        <dbReference type="ARBA" id="ARBA00023034"/>
    </source>
</evidence>
<evidence type="ECO:0000256" key="2">
    <source>
        <dbReference type="ARBA" id="ARBA00009215"/>
    </source>
</evidence>
<dbReference type="Pfam" id="PF20663">
    <property type="entry name" value="COG4_N"/>
    <property type="match status" value="1"/>
</dbReference>
<keyword evidence="4" id="KW-0813">Transport</keyword>